<feature type="region of interest" description="Disordered" evidence="1">
    <location>
        <begin position="1"/>
        <end position="35"/>
    </location>
</feature>
<accession>A0A7J0CMJ9</accession>
<dbReference type="Proteomes" id="UP000498740">
    <property type="component" value="Unassembled WGS sequence"/>
</dbReference>
<name>A0A7J0CMJ9_STRMI</name>
<dbReference type="AlphaFoldDB" id="A0A7J0CMJ9"/>
<evidence type="ECO:0000313" key="2">
    <source>
        <dbReference type="EMBL" id="GFN03528.1"/>
    </source>
</evidence>
<feature type="region of interest" description="Disordered" evidence="1">
    <location>
        <begin position="220"/>
        <end position="300"/>
    </location>
</feature>
<comment type="caution">
    <text evidence="2">The sequence shown here is derived from an EMBL/GenBank/DDBJ whole genome shotgun (WGS) entry which is preliminary data.</text>
</comment>
<dbReference type="EMBL" id="BLWD01000001">
    <property type="protein sequence ID" value="GFN03528.1"/>
    <property type="molecule type" value="Genomic_DNA"/>
</dbReference>
<evidence type="ECO:0000313" key="3">
    <source>
        <dbReference type="Proteomes" id="UP000498740"/>
    </source>
</evidence>
<proteinExistence type="predicted"/>
<feature type="region of interest" description="Disordered" evidence="1">
    <location>
        <begin position="318"/>
        <end position="364"/>
    </location>
</feature>
<feature type="compositionally biased region" description="Gly residues" evidence="1">
    <location>
        <begin position="245"/>
        <end position="262"/>
    </location>
</feature>
<sequence length="428" mass="42398">MAGGLGGEFEGEFAAGPGLGEAGGAQPVGVGGAEELAGEYGPAQLEVGVVLPGETDAAEDLDGVLGAAVRGLRRGGGGERGGEPAHLGLLVGGAGRVPGQGAGLLQADEHVGAEVLDGLERPDGPPELFAYGGVCDGRVQAPGGGAAGVGGEEDGGQVPDEVGIEGGVEGQNPLLRYVDGFGPHLRCGPGRVDAAVRAHGEPLGPGVHEEPALAVGCNGGQEQQVGRLGGEDGRGGPVETVAARGRGGGEGAGGEGEGGGTVPRGEAPDQVTGPGAHRPPHHLTHKSGGEAGPRQRGVGGLLQDHGEVQETAAPAPVLLGQMDPGQPLPGERLPVGGAHPGGGRAPASRSLRTSPGGAARASHPRTECASARCSSVMPMPVPMPMRILAGRSHWNGGKSRTRSIMTEGQMSYVFRELPHRPAGVRPGR</sequence>
<evidence type="ECO:0000256" key="1">
    <source>
        <dbReference type="SAM" id="MobiDB-lite"/>
    </source>
</evidence>
<protein>
    <submittedName>
        <fullName evidence="2">Uncharacterized protein</fullName>
    </submittedName>
</protein>
<reference evidence="2 3" key="1">
    <citation type="submission" date="2020-05" db="EMBL/GenBank/DDBJ databases">
        <title>Whole genome shotgun sequence of Streptomyces microflavus NBRC 13062.</title>
        <authorList>
            <person name="Komaki H."/>
            <person name="Tamura T."/>
        </authorList>
    </citation>
    <scope>NUCLEOTIDE SEQUENCE [LARGE SCALE GENOMIC DNA]</scope>
    <source>
        <strain evidence="2 3">NBRC 13062</strain>
    </source>
</reference>
<organism evidence="2 3">
    <name type="scientific">Streptomyces microflavus</name>
    <name type="common">Streptomyces lipmanii</name>
    <dbReference type="NCBI Taxonomy" id="1919"/>
    <lineage>
        <taxon>Bacteria</taxon>
        <taxon>Bacillati</taxon>
        <taxon>Actinomycetota</taxon>
        <taxon>Actinomycetes</taxon>
        <taxon>Kitasatosporales</taxon>
        <taxon>Streptomycetaceae</taxon>
        <taxon>Streptomyces</taxon>
    </lineage>
</organism>
<gene>
    <name evidence="2" type="ORF">Smic_20840</name>
</gene>
<feature type="compositionally biased region" description="Low complexity" evidence="1">
    <location>
        <begin position="24"/>
        <end position="35"/>
    </location>
</feature>